<dbReference type="HAMAP" id="MF_00299">
    <property type="entry name" value="KptA"/>
    <property type="match status" value="1"/>
</dbReference>
<evidence type="ECO:0000256" key="5">
    <source>
        <dbReference type="HAMAP-Rule" id="MF_00299"/>
    </source>
</evidence>
<dbReference type="PANTHER" id="PTHR12684">
    <property type="entry name" value="PUTATIVE PHOSPHOTRANSFERASE"/>
    <property type="match status" value="1"/>
</dbReference>
<reference evidence="6 7" key="1">
    <citation type="submission" date="2018-03" db="EMBL/GenBank/DDBJ databases">
        <title>Diversity of phytobeneficial traits revealed by whole-genome analysis of worldwide-isolated phenazine-producing Pseudomonas spp.</title>
        <authorList>
            <person name="Biessy A."/>
            <person name="Novinscak A."/>
            <person name="Blom J."/>
            <person name="Leger G."/>
            <person name="Thomashow L.S."/>
            <person name="Cazorla F.M."/>
            <person name="Josic D."/>
            <person name="Filion M."/>
        </authorList>
    </citation>
    <scope>NUCLEOTIDE SEQUENCE [LARGE SCALE GENOMIC DNA]</scope>
    <source>
        <strain evidence="6 7">30B</strain>
    </source>
</reference>
<evidence type="ECO:0000256" key="4">
    <source>
        <dbReference type="ARBA" id="ARBA00025212"/>
    </source>
</evidence>
<dbReference type="EC" id="2.7.1.-" evidence="5"/>
<organism evidence="6 7">
    <name type="scientific">Pseudomonas synxantha</name>
    <dbReference type="NCBI Taxonomy" id="47883"/>
    <lineage>
        <taxon>Bacteria</taxon>
        <taxon>Pseudomonadati</taxon>
        <taxon>Pseudomonadota</taxon>
        <taxon>Gammaproteobacteria</taxon>
        <taxon>Pseudomonadales</taxon>
        <taxon>Pseudomonadaceae</taxon>
        <taxon>Pseudomonas</taxon>
    </lineage>
</organism>
<dbReference type="EMBL" id="CP027754">
    <property type="protein sequence ID" value="AZE58035.1"/>
    <property type="molecule type" value="Genomic_DNA"/>
</dbReference>
<proteinExistence type="inferred from homology"/>
<dbReference type="GO" id="GO:0000215">
    <property type="term" value="F:tRNA 2'-phosphotransferase activity"/>
    <property type="evidence" value="ECO:0007669"/>
    <property type="project" value="TreeGrafter"/>
</dbReference>
<dbReference type="PANTHER" id="PTHR12684:SF2">
    <property type="entry name" value="TRNA 2'-PHOSPHOTRANSFERASE 1"/>
    <property type="match status" value="1"/>
</dbReference>
<dbReference type="Proteomes" id="UP000268696">
    <property type="component" value="Chromosome"/>
</dbReference>
<dbReference type="AlphaFoldDB" id="A0A3G7UF19"/>
<sequence length="182" mass="20572">MSKKLLDDTSKFLSYVLRHEPQAIGLSLDSEGWASVTALIDAASREGRSITRELLEQVVHTNEKKRFSFSEDGQNIRAVQGHSNQSVQLQLEEKQPPVVLYHGTATRFIESINQKGLIPGSRHHVHLSEQFETAREVGQRYGTVVILKVNTSEMLAEGFKFFQAENGVWLTEQVPVRFLEPI</sequence>
<dbReference type="Gene3D" id="3.20.170.30">
    <property type="match status" value="1"/>
</dbReference>
<evidence type="ECO:0000313" key="7">
    <source>
        <dbReference type="Proteomes" id="UP000268696"/>
    </source>
</evidence>
<evidence type="ECO:0000313" key="6">
    <source>
        <dbReference type="EMBL" id="AZE58035.1"/>
    </source>
</evidence>
<comment type="function">
    <text evidence="4 5">Removes the 2'-phosphate from RNA via an intermediate in which the phosphate is ADP-ribosylated by NAD followed by a presumed transesterification to release the RNA and generate ADP-ribose 1''-2''-cyclic phosphate (APPR&gt;P). May function as an ADP-ribosylase.</text>
</comment>
<dbReference type="NCBIfam" id="NF002014">
    <property type="entry name" value="PRK00819.1-4"/>
    <property type="match status" value="1"/>
</dbReference>
<dbReference type="InterPro" id="IPR022928">
    <property type="entry name" value="RNA_2'-PTrans_KptA"/>
</dbReference>
<dbReference type="GO" id="GO:0003950">
    <property type="term" value="F:NAD+ poly-ADP-ribosyltransferase activity"/>
    <property type="evidence" value="ECO:0007669"/>
    <property type="project" value="InterPro"/>
</dbReference>
<gene>
    <name evidence="5" type="primary">kptA</name>
    <name evidence="6" type="ORF">C4K03_5928</name>
</gene>
<accession>A0A3G7UF19</accession>
<evidence type="ECO:0000256" key="1">
    <source>
        <dbReference type="ARBA" id="ARBA00009836"/>
    </source>
</evidence>
<protein>
    <recommendedName>
        <fullName evidence="5">Probable RNA 2'-phosphotransferase</fullName>
        <ecNumber evidence="5">2.7.1.-</ecNumber>
    </recommendedName>
</protein>
<comment type="similarity">
    <text evidence="1 5">Belongs to the KptA/TPT1 family.</text>
</comment>
<evidence type="ECO:0000256" key="3">
    <source>
        <dbReference type="ARBA" id="ARBA00023027"/>
    </source>
</evidence>
<evidence type="ECO:0000256" key="2">
    <source>
        <dbReference type="ARBA" id="ARBA00022679"/>
    </source>
</evidence>
<dbReference type="Gene3D" id="1.10.10.970">
    <property type="entry name" value="RNA 2'-phosphotransferase, Tpt1/KptA family, N-terminal domain"/>
    <property type="match status" value="1"/>
</dbReference>
<dbReference type="SUPFAM" id="SSF56399">
    <property type="entry name" value="ADP-ribosylation"/>
    <property type="match status" value="1"/>
</dbReference>
<dbReference type="InterPro" id="IPR002745">
    <property type="entry name" value="Ptrans_KptA/Tpt1"/>
</dbReference>
<name>A0A3G7UF19_9PSED</name>
<dbReference type="InterPro" id="IPR042080">
    <property type="entry name" value="RNA_2'-PTrans_N"/>
</dbReference>
<keyword evidence="3 5" id="KW-0520">NAD</keyword>
<dbReference type="InterPro" id="IPR042081">
    <property type="entry name" value="RNA_2'-PTrans_C"/>
</dbReference>
<dbReference type="Pfam" id="PF01885">
    <property type="entry name" value="PTS_2-RNA"/>
    <property type="match status" value="1"/>
</dbReference>
<dbReference type="RefSeq" id="WP_124379807.1">
    <property type="nucleotide sequence ID" value="NZ_CP027754.1"/>
</dbReference>
<keyword evidence="2 5" id="KW-0808">Transferase</keyword>
<dbReference type="GO" id="GO:0006388">
    <property type="term" value="P:tRNA splicing, via endonucleolytic cleavage and ligation"/>
    <property type="evidence" value="ECO:0007669"/>
    <property type="project" value="UniProtKB-UniRule"/>
</dbReference>